<comment type="catalytic activity">
    <reaction evidence="5">
        <text>dTDP-beta-L-rhamnose + NADP(+) = dTDP-4-dehydro-beta-L-rhamnose + NADPH + H(+)</text>
        <dbReference type="Rhea" id="RHEA:21796"/>
        <dbReference type="ChEBI" id="CHEBI:15378"/>
        <dbReference type="ChEBI" id="CHEBI:57510"/>
        <dbReference type="ChEBI" id="CHEBI:57783"/>
        <dbReference type="ChEBI" id="CHEBI:58349"/>
        <dbReference type="ChEBI" id="CHEBI:62830"/>
        <dbReference type="EC" id="1.1.1.133"/>
    </reaction>
</comment>
<evidence type="ECO:0000256" key="4">
    <source>
        <dbReference type="ARBA" id="ARBA00017099"/>
    </source>
</evidence>
<comment type="function">
    <text evidence="6">Catalyzes the reduction of dTDP-6-deoxy-L-lyxo-4-hexulose to yield dTDP-L-rhamnose.</text>
</comment>
<evidence type="ECO:0000313" key="8">
    <source>
        <dbReference type="EMBL" id="MFD2697095.1"/>
    </source>
</evidence>
<dbReference type="PANTHER" id="PTHR10491:SF4">
    <property type="entry name" value="METHIONINE ADENOSYLTRANSFERASE 2 SUBUNIT BETA"/>
    <property type="match status" value="1"/>
</dbReference>
<accession>A0ABW5SCI7</accession>
<name>A0ABW5SCI7_9FLAO</name>
<gene>
    <name evidence="8" type="ORF">ACFSQ0_03750</name>
</gene>
<comment type="caution">
    <text evidence="8">The sequence shown here is derived from an EMBL/GenBank/DDBJ whole genome shotgun (WGS) entry which is preliminary data.</text>
</comment>
<dbReference type="InterPro" id="IPR029903">
    <property type="entry name" value="RmlD-like-bd"/>
</dbReference>
<comment type="similarity">
    <text evidence="2 6">Belongs to the dTDP-4-dehydrorhamnose reductase family.</text>
</comment>
<dbReference type="PANTHER" id="PTHR10491">
    <property type="entry name" value="DTDP-4-DEHYDRORHAMNOSE REDUCTASE"/>
    <property type="match status" value="1"/>
</dbReference>
<organism evidence="8 9">
    <name type="scientific">Mesonia sediminis</name>
    <dbReference type="NCBI Taxonomy" id="1703946"/>
    <lineage>
        <taxon>Bacteria</taxon>
        <taxon>Pseudomonadati</taxon>
        <taxon>Bacteroidota</taxon>
        <taxon>Flavobacteriia</taxon>
        <taxon>Flavobacteriales</taxon>
        <taxon>Flavobacteriaceae</taxon>
        <taxon>Mesonia</taxon>
    </lineage>
</organism>
<evidence type="ECO:0000256" key="5">
    <source>
        <dbReference type="ARBA" id="ARBA00048200"/>
    </source>
</evidence>
<keyword evidence="6" id="KW-0521">NADP</keyword>
<dbReference type="Gene3D" id="3.90.25.10">
    <property type="entry name" value="UDP-galactose 4-epimerase, domain 1"/>
    <property type="match status" value="1"/>
</dbReference>
<keyword evidence="9" id="KW-1185">Reference proteome</keyword>
<proteinExistence type="inferred from homology"/>
<dbReference type="RefSeq" id="WP_379045364.1">
    <property type="nucleotide sequence ID" value="NZ_JBHULZ010000023.1"/>
</dbReference>
<evidence type="ECO:0000313" key="9">
    <source>
        <dbReference type="Proteomes" id="UP001597357"/>
    </source>
</evidence>
<reference evidence="9" key="1">
    <citation type="journal article" date="2019" name="Int. J. Syst. Evol. Microbiol.">
        <title>The Global Catalogue of Microorganisms (GCM) 10K type strain sequencing project: providing services to taxonomists for standard genome sequencing and annotation.</title>
        <authorList>
            <consortium name="The Broad Institute Genomics Platform"/>
            <consortium name="The Broad Institute Genome Sequencing Center for Infectious Disease"/>
            <person name="Wu L."/>
            <person name="Ma J."/>
        </authorList>
    </citation>
    <scope>NUCLEOTIDE SEQUENCE [LARGE SCALE GENOMIC DNA]</scope>
    <source>
        <strain evidence="9">KCTC 42255</strain>
    </source>
</reference>
<dbReference type="Proteomes" id="UP001597357">
    <property type="component" value="Unassembled WGS sequence"/>
</dbReference>
<dbReference type="InterPro" id="IPR005913">
    <property type="entry name" value="dTDP_dehydrorham_reduct"/>
</dbReference>
<evidence type="ECO:0000256" key="2">
    <source>
        <dbReference type="ARBA" id="ARBA00010944"/>
    </source>
</evidence>
<sequence>MKNNKNILILGASGFIGRTLYKELSPYFNVYGTYRTPLRIYNENQQYIHWNFHYDDLEDLLKQIQPKIIIHCLKGDFKALHENYQSLLFYLRKNEAKFIQFSTANVFDAFTNYPNYEYDKTFSTSIYGKFQIQIENALLRLPTYKYIIARVPMLYGLNSPRIQEIRNNYKNKEAIEVFPKVIINAASVNRLSLQIHFMINQHYGGVYHLGSKNLVHHEDLILELCEKLDLDNPLLRRVYNSNQDRYLALLTKNKLPQHLRYELDKVITDSTNSIKF</sequence>
<keyword evidence="6" id="KW-0560">Oxidoreductase</keyword>
<dbReference type="Pfam" id="PF04321">
    <property type="entry name" value="RmlD_sub_bind"/>
    <property type="match status" value="1"/>
</dbReference>
<dbReference type="Gene3D" id="3.40.50.720">
    <property type="entry name" value="NAD(P)-binding Rossmann-like Domain"/>
    <property type="match status" value="1"/>
</dbReference>
<comment type="pathway">
    <text evidence="1 6">Carbohydrate biosynthesis; dTDP-L-rhamnose biosynthesis.</text>
</comment>
<feature type="domain" description="RmlD-like substrate binding" evidence="7">
    <location>
        <begin position="6"/>
        <end position="232"/>
    </location>
</feature>
<evidence type="ECO:0000256" key="6">
    <source>
        <dbReference type="RuleBase" id="RU364082"/>
    </source>
</evidence>
<protein>
    <recommendedName>
        <fullName evidence="4 6">dTDP-4-dehydrorhamnose reductase</fullName>
        <ecNumber evidence="3 6">1.1.1.133</ecNumber>
    </recommendedName>
</protein>
<dbReference type="SUPFAM" id="SSF51735">
    <property type="entry name" value="NAD(P)-binding Rossmann-fold domains"/>
    <property type="match status" value="1"/>
</dbReference>
<dbReference type="InterPro" id="IPR036291">
    <property type="entry name" value="NAD(P)-bd_dom_sf"/>
</dbReference>
<evidence type="ECO:0000256" key="1">
    <source>
        <dbReference type="ARBA" id="ARBA00004781"/>
    </source>
</evidence>
<evidence type="ECO:0000256" key="3">
    <source>
        <dbReference type="ARBA" id="ARBA00012929"/>
    </source>
</evidence>
<dbReference type="EC" id="1.1.1.133" evidence="3 6"/>
<evidence type="ECO:0000259" key="7">
    <source>
        <dbReference type="Pfam" id="PF04321"/>
    </source>
</evidence>
<dbReference type="EMBL" id="JBHULZ010000023">
    <property type="protein sequence ID" value="MFD2697095.1"/>
    <property type="molecule type" value="Genomic_DNA"/>
</dbReference>